<feature type="transmembrane region" description="Helical" evidence="1">
    <location>
        <begin position="39"/>
        <end position="63"/>
    </location>
</feature>
<dbReference type="InterPro" id="IPR051599">
    <property type="entry name" value="Cell_Envelope_Assoc"/>
</dbReference>
<sequence length="254" mass="28926">MLNIKPLSLFIPPLNFGITICIVACILQKFKLKSIAKKFYLFSIFWITIWSLPITSLLIGGFLENINPPFDLNKKIKYDAIVVLGGHIRHGQTNWFSNYDKKTATTRIDVAAKLYFAGISKKIICSGGSLDGKISEAKYMSNIAKKNGILREDLYLEEKSRTTHENALFVNEQIKKLKLKNIILVTSALHMPRAKASFLNVGITNIIAAPTHSQIIWKKNKFNLIVPNYITLIASKTIIKEYVAIFIYWYRGWI</sequence>
<dbReference type="OrthoDB" id="9809813at2"/>
<evidence type="ECO:0000256" key="1">
    <source>
        <dbReference type="SAM" id="Phobius"/>
    </source>
</evidence>
<feature type="domain" description="DUF218" evidence="2">
    <location>
        <begin position="79"/>
        <end position="244"/>
    </location>
</feature>
<dbReference type="RefSeq" id="WP_108673740.1">
    <property type="nucleotide sequence ID" value="NZ_CP025628.1"/>
</dbReference>
<dbReference type="PANTHER" id="PTHR30336:SF4">
    <property type="entry name" value="ENVELOPE BIOGENESIS FACTOR ELYC"/>
    <property type="match status" value="1"/>
</dbReference>
<dbReference type="KEGG" id="kso:CKSOR_00193"/>
<keyword evidence="1" id="KW-0812">Transmembrane</keyword>
<dbReference type="InterPro" id="IPR014729">
    <property type="entry name" value="Rossmann-like_a/b/a_fold"/>
</dbReference>
<name>A0A3S7J9H6_9PROT</name>
<feature type="transmembrane region" description="Helical" evidence="1">
    <location>
        <begin position="6"/>
        <end position="27"/>
    </location>
</feature>
<evidence type="ECO:0000259" key="2">
    <source>
        <dbReference type="Pfam" id="PF02698"/>
    </source>
</evidence>
<dbReference type="EMBL" id="CP025628">
    <property type="protein sequence ID" value="AWD32320.1"/>
    <property type="molecule type" value="Genomic_DNA"/>
</dbReference>
<keyword evidence="4" id="KW-1185">Reference proteome</keyword>
<dbReference type="CDD" id="cd06259">
    <property type="entry name" value="YdcF-like"/>
    <property type="match status" value="1"/>
</dbReference>
<keyword evidence="1" id="KW-0472">Membrane</keyword>
<reference evidence="3 4" key="1">
    <citation type="journal article" date="2018" name="Parasitology">
        <title>The reduced genome of Candidatus Kinetoplastibacterium sorsogonicusi, the endosymbiont of Kentomonas sorsogonicus (Trypanosomatidae): loss of the haem-synthesis pathway.</title>
        <authorList>
            <person name="Silva F.M."/>
            <person name="Kostygov A.Y."/>
            <person name="Spodareva V.V."/>
            <person name="Butenko A."/>
            <person name="Tossou R."/>
            <person name="Lukes J."/>
            <person name="Yurchenko V."/>
            <person name="Alves J.M.P."/>
        </authorList>
    </citation>
    <scope>NUCLEOTIDE SEQUENCE [LARGE SCALE GENOMIC DNA]</scope>
    <source>
        <strain evidence="3 4">MF-08</strain>
    </source>
</reference>
<dbReference type="Pfam" id="PF02698">
    <property type="entry name" value="DUF218"/>
    <property type="match status" value="1"/>
</dbReference>
<gene>
    <name evidence="3" type="ORF">CKSOR_00193</name>
</gene>
<evidence type="ECO:0000313" key="3">
    <source>
        <dbReference type="EMBL" id="AWD32320.1"/>
    </source>
</evidence>
<dbReference type="AlphaFoldDB" id="A0A3S7J9H6"/>
<dbReference type="GO" id="GO:0000270">
    <property type="term" value="P:peptidoglycan metabolic process"/>
    <property type="evidence" value="ECO:0007669"/>
    <property type="project" value="TreeGrafter"/>
</dbReference>
<evidence type="ECO:0000313" key="4">
    <source>
        <dbReference type="Proteomes" id="UP000266796"/>
    </source>
</evidence>
<protein>
    <recommendedName>
        <fullName evidence="2">DUF218 domain-containing protein</fullName>
    </recommendedName>
</protein>
<organism evidence="3 4">
    <name type="scientific">Candidatus Kinetoplastidibacterium kentomonadis</name>
    <dbReference type="NCBI Taxonomy" id="1576550"/>
    <lineage>
        <taxon>Bacteria</taxon>
        <taxon>Pseudomonadati</taxon>
        <taxon>Pseudomonadota</taxon>
        <taxon>Betaproteobacteria</taxon>
        <taxon>Candidatus Kinetoplastidibacterium</taxon>
    </lineage>
</organism>
<proteinExistence type="predicted"/>
<dbReference type="GO" id="GO:0043164">
    <property type="term" value="P:Gram-negative-bacterium-type cell wall biogenesis"/>
    <property type="evidence" value="ECO:0007669"/>
    <property type="project" value="TreeGrafter"/>
</dbReference>
<dbReference type="InterPro" id="IPR003848">
    <property type="entry name" value="DUF218"/>
</dbReference>
<keyword evidence="1" id="KW-1133">Transmembrane helix</keyword>
<dbReference type="Gene3D" id="3.40.50.620">
    <property type="entry name" value="HUPs"/>
    <property type="match status" value="1"/>
</dbReference>
<dbReference type="GO" id="GO:0005886">
    <property type="term" value="C:plasma membrane"/>
    <property type="evidence" value="ECO:0007669"/>
    <property type="project" value="TreeGrafter"/>
</dbReference>
<accession>A0A3S7J9H6</accession>
<dbReference type="Proteomes" id="UP000266796">
    <property type="component" value="Chromosome"/>
</dbReference>
<dbReference type="PANTHER" id="PTHR30336">
    <property type="entry name" value="INNER MEMBRANE PROTEIN, PROBABLE PERMEASE"/>
    <property type="match status" value="1"/>
</dbReference>